<dbReference type="Pfam" id="PF00704">
    <property type="entry name" value="Glyco_hydro_18"/>
    <property type="match status" value="1"/>
</dbReference>
<dbReference type="GO" id="GO:0012505">
    <property type="term" value="C:endomembrane system"/>
    <property type="evidence" value="ECO:0007669"/>
    <property type="project" value="TreeGrafter"/>
</dbReference>
<dbReference type="PANTHER" id="PTHR46066:SF2">
    <property type="entry name" value="CHITINASE DOMAIN-CONTAINING PROTEIN 1"/>
    <property type="match status" value="1"/>
</dbReference>
<dbReference type="Gene3D" id="3.10.350.10">
    <property type="entry name" value="LysM domain"/>
    <property type="match status" value="2"/>
</dbReference>
<keyword evidence="6" id="KW-1185">Reference proteome</keyword>
<evidence type="ECO:0000256" key="1">
    <source>
        <dbReference type="ARBA" id="ARBA00022801"/>
    </source>
</evidence>
<dbReference type="InterPro" id="IPR001223">
    <property type="entry name" value="Glyco_hydro18_cat"/>
</dbReference>
<dbReference type="InterPro" id="IPR036779">
    <property type="entry name" value="LysM_dom_sf"/>
</dbReference>
<dbReference type="PANTHER" id="PTHR46066">
    <property type="entry name" value="CHITINASE DOMAIN-CONTAINING PROTEIN 1 FAMILY MEMBER"/>
    <property type="match status" value="1"/>
</dbReference>
<evidence type="ECO:0000256" key="2">
    <source>
        <dbReference type="ARBA" id="ARBA00023295"/>
    </source>
</evidence>
<dbReference type="InterPro" id="IPR017853">
    <property type="entry name" value="GH"/>
</dbReference>
<keyword evidence="2" id="KW-0326">Glycosidase</keyword>
<feature type="domain" description="LysM" evidence="3">
    <location>
        <begin position="58"/>
        <end position="102"/>
    </location>
</feature>
<feature type="domain" description="LysM" evidence="3">
    <location>
        <begin position="9"/>
        <end position="53"/>
    </location>
</feature>
<dbReference type="EMBL" id="MTJL01000057">
    <property type="protein sequence ID" value="OMH98272.1"/>
    <property type="molecule type" value="Genomic_DNA"/>
</dbReference>
<reference evidence="5 6" key="1">
    <citation type="submission" date="2017-01" db="EMBL/GenBank/DDBJ databases">
        <title>Bacillus phylogenomics.</title>
        <authorList>
            <person name="Dunlap C."/>
        </authorList>
    </citation>
    <scope>NUCLEOTIDE SEQUENCE [LARGE SCALE GENOMIC DNA]</scope>
    <source>
        <strain evidence="5 6">NRRL B-41282</strain>
    </source>
</reference>
<comment type="caution">
    <text evidence="5">The sequence shown here is derived from an EMBL/GenBank/DDBJ whole genome shotgun (WGS) entry which is preliminary data.</text>
</comment>
<feature type="domain" description="GH18" evidence="4">
    <location>
        <begin position="110"/>
        <end position="439"/>
    </location>
</feature>
<dbReference type="Proteomes" id="UP000187367">
    <property type="component" value="Unassembled WGS sequence"/>
</dbReference>
<protein>
    <submittedName>
        <fullName evidence="5">Spore gernimation protein</fullName>
    </submittedName>
</protein>
<dbReference type="AlphaFoldDB" id="A0A1R1Q780"/>
<dbReference type="SUPFAM" id="SSF51445">
    <property type="entry name" value="(Trans)glycosidases"/>
    <property type="match status" value="1"/>
</dbReference>
<gene>
    <name evidence="5" type="ORF">BW143_21730</name>
</gene>
<evidence type="ECO:0000259" key="4">
    <source>
        <dbReference type="PROSITE" id="PS51910"/>
    </source>
</evidence>
<dbReference type="InterPro" id="IPR018392">
    <property type="entry name" value="LysM"/>
</dbReference>
<dbReference type="PROSITE" id="PS51910">
    <property type="entry name" value="GH18_2"/>
    <property type="match status" value="1"/>
</dbReference>
<dbReference type="GO" id="GO:0016798">
    <property type="term" value="F:hydrolase activity, acting on glycosyl bonds"/>
    <property type="evidence" value="ECO:0007669"/>
    <property type="project" value="UniProtKB-KW"/>
</dbReference>
<keyword evidence="1" id="KW-0378">Hydrolase</keyword>
<proteinExistence type="predicted"/>
<dbReference type="SUPFAM" id="SSF54106">
    <property type="entry name" value="LysM domain"/>
    <property type="match status" value="2"/>
</dbReference>
<evidence type="ECO:0000259" key="3">
    <source>
        <dbReference type="PROSITE" id="PS51782"/>
    </source>
</evidence>
<dbReference type="Gene3D" id="3.20.20.80">
    <property type="entry name" value="Glycosidases"/>
    <property type="match status" value="1"/>
</dbReference>
<dbReference type="GO" id="GO:0005975">
    <property type="term" value="P:carbohydrate metabolic process"/>
    <property type="evidence" value="ECO:0007669"/>
    <property type="project" value="InterPro"/>
</dbReference>
<dbReference type="PROSITE" id="PS51782">
    <property type="entry name" value="LYSM"/>
    <property type="match status" value="2"/>
</dbReference>
<dbReference type="SMART" id="SM00636">
    <property type="entry name" value="Glyco_18"/>
    <property type="match status" value="1"/>
</dbReference>
<dbReference type="SMART" id="SM00257">
    <property type="entry name" value="LysM"/>
    <property type="match status" value="2"/>
</dbReference>
<dbReference type="Gene3D" id="3.10.50.10">
    <property type="match status" value="1"/>
</dbReference>
<dbReference type="InterPro" id="IPR011583">
    <property type="entry name" value="Chitinase_II/V-like_cat"/>
</dbReference>
<dbReference type="CDD" id="cd00118">
    <property type="entry name" value="LysM"/>
    <property type="match status" value="2"/>
</dbReference>
<evidence type="ECO:0000313" key="6">
    <source>
        <dbReference type="Proteomes" id="UP000187367"/>
    </source>
</evidence>
<accession>A0A1R1Q780</accession>
<dbReference type="CDD" id="cd02874">
    <property type="entry name" value="GH18_CFLE_spore_hydrolase"/>
    <property type="match status" value="1"/>
</dbReference>
<dbReference type="Pfam" id="PF01476">
    <property type="entry name" value="LysM"/>
    <property type="match status" value="2"/>
</dbReference>
<accession>A0A1R1RIM6</accession>
<dbReference type="InterPro" id="IPR029070">
    <property type="entry name" value="Chitinase_insertion_sf"/>
</dbReference>
<dbReference type="GO" id="GO:0008061">
    <property type="term" value="F:chitin binding"/>
    <property type="evidence" value="ECO:0007669"/>
    <property type="project" value="InterPro"/>
</dbReference>
<dbReference type="GO" id="GO:0070492">
    <property type="term" value="F:oligosaccharide binding"/>
    <property type="evidence" value="ECO:0007669"/>
    <property type="project" value="TreeGrafter"/>
</dbReference>
<name>A0A1R1Q780_9BACI</name>
<evidence type="ECO:0000313" key="5">
    <source>
        <dbReference type="EMBL" id="OMH98272.1"/>
    </source>
</evidence>
<dbReference type="OrthoDB" id="9769314at2"/>
<dbReference type="InterPro" id="IPR041704">
    <property type="entry name" value="CFLE_GH18"/>
</dbReference>
<sequence>MRKEAFPIQIYVVKRGDTLYRIANRYRTTVNEIVETNEIPNPNRLVVGQTIVIPIAGQFYEVQQGDTLATIAGRFNIPVTELARINRIQLGALLPVGILLYIPPRPKRNLETNAYIEPRGESVSPALQQAAREAVPYLTYLGAFSFQAKRDGTLEEPPLDNLKEIADRQRTTMMMIVTNLENEAFSDELGRIILTDENVKSKLLDNIVAAARKYGFKDIHFDFEYLRPEDREAYNQFLREARDRFRREGWLISTALAPKTRADQPGQWYEAHDYRAHGQIVDFVVLMTYEWGYSGGPPMAVSPIGPVRDVIEYALTEMPANKIVMGQNLYGYDWTLPYTPGGELAKAISPQRAIQIASENNAAILYDETAQAPYFRYTDSAGKQHEVWFEDARSIQAKFDLIKELNLRGISYWKLGLSFPQNWLLIADQFNVDKETFPS</sequence>
<organism evidence="5 6">
    <name type="scientific">Bacillus swezeyi</name>
    <dbReference type="NCBI Taxonomy" id="1925020"/>
    <lineage>
        <taxon>Bacteria</taxon>
        <taxon>Bacillati</taxon>
        <taxon>Bacillota</taxon>
        <taxon>Bacilli</taxon>
        <taxon>Bacillales</taxon>
        <taxon>Bacillaceae</taxon>
        <taxon>Bacillus</taxon>
    </lineage>
</organism>
<dbReference type="RefSeq" id="WP_076763651.1">
    <property type="nucleotide sequence ID" value="NZ_JARMMH010000019.1"/>
</dbReference>